<accession>A0ABR6UQR0</accession>
<gene>
    <name evidence="2" type="ORF">HU811_09475</name>
</gene>
<dbReference type="EMBL" id="JABWQV010000037">
    <property type="protein sequence ID" value="MBC3346862.1"/>
    <property type="molecule type" value="Genomic_DNA"/>
</dbReference>
<proteinExistence type="predicted"/>
<evidence type="ECO:0000313" key="3">
    <source>
        <dbReference type="Proteomes" id="UP000617171"/>
    </source>
</evidence>
<dbReference type="InterPro" id="IPR018946">
    <property type="entry name" value="PhoD-like_MPP"/>
</dbReference>
<dbReference type="Gene3D" id="3.60.21.70">
    <property type="entry name" value="PhoD-like phosphatase"/>
    <property type="match status" value="1"/>
</dbReference>
<dbReference type="InterPro" id="IPR029052">
    <property type="entry name" value="Metallo-depent_PP-like"/>
</dbReference>
<sequence>MFKPTVGPIVGHTTPHHTRIFLRGDNDKNSLVFAAIRYRRQGESIWSKGHFVQLHAYRDMSDVIVLKNLQADTVYEYQAGWFSRLSPTHTIETVQELPLQWPRDIYQMRTPSSKSSAPRSYIVGSCRYLRVTAGVPSRPELGDRTFAGINRIVAQADPPISAVVMTGDQVYLDDLNIVAPDRNPKDILFKYRTAFSQPHIRKLMAGTPSYMILDDHEIKDNWPASKKKGDENFYANAMDAYALYQASHSPAHELLSDGTLSKPLRQCWYQFAHGDIEWFVTDSRTQRNLSADDRRILDQAQERSLIKWLVNSPARVKFIVTGVMFYPDRKLNTSDAWQAFPEQRLRLLETVRHHRIKNVIFVSGDVHGSLTSRLSHSQDSDFEVHTIVSSPLCNSKLLPYASAASFIFGNAMARTPSGDYHYGLIGKVISQDNFAHLQVTAQSVQVTFHDRDGTPLQTVDIPLRGRVV</sequence>
<evidence type="ECO:0000313" key="2">
    <source>
        <dbReference type="EMBL" id="MBC3346862.1"/>
    </source>
</evidence>
<dbReference type="InterPro" id="IPR038607">
    <property type="entry name" value="PhoD-like_sf"/>
</dbReference>
<dbReference type="PANTHER" id="PTHR33987:SF1">
    <property type="entry name" value="CALCINEURIN-LIKE METALLO-PHOSPHOESTERASE SUPERFAMILY PROTEIN"/>
    <property type="match status" value="1"/>
</dbReference>
<organism evidence="2 3">
    <name type="scientific">Pseudomonas tehranensis</name>
    <dbReference type="NCBI Taxonomy" id="2745502"/>
    <lineage>
        <taxon>Bacteria</taxon>
        <taxon>Pseudomonadati</taxon>
        <taxon>Pseudomonadota</taxon>
        <taxon>Gammaproteobacteria</taxon>
        <taxon>Pseudomonadales</taxon>
        <taxon>Pseudomonadaceae</taxon>
        <taxon>Pseudomonas</taxon>
    </lineage>
</organism>
<dbReference type="Pfam" id="PF09423">
    <property type="entry name" value="PhoD"/>
    <property type="match status" value="1"/>
</dbReference>
<dbReference type="RefSeq" id="WP_186655453.1">
    <property type="nucleotide sequence ID" value="NZ_JABWQV010000037.1"/>
</dbReference>
<name>A0ABR6UQR0_9PSED</name>
<comment type="caution">
    <text evidence="2">The sequence shown here is derived from an EMBL/GenBank/DDBJ whole genome shotgun (WGS) entry which is preliminary data.</text>
</comment>
<evidence type="ECO:0000259" key="1">
    <source>
        <dbReference type="Pfam" id="PF09423"/>
    </source>
</evidence>
<dbReference type="PANTHER" id="PTHR33987">
    <property type="entry name" value="CALCINEURIN-LIKE METALLO-PHOSPHOESTERASE SUPERFAMILY PROTEIN"/>
    <property type="match status" value="1"/>
</dbReference>
<dbReference type="SUPFAM" id="SSF56300">
    <property type="entry name" value="Metallo-dependent phosphatases"/>
    <property type="match status" value="1"/>
</dbReference>
<keyword evidence="3" id="KW-1185">Reference proteome</keyword>
<dbReference type="CDD" id="cd07389">
    <property type="entry name" value="MPP_PhoD"/>
    <property type="match status" value="1"/>
</dbReference>
<feature type="domain" description="PhoD-like phosphatase metallophosphatase" evidence="1">
    <location>
        <begin position="155"/>
        <end position="402"/>
    </location>
</feature>
<reference evidence="2 3" key="1">
    <citation type="journal article" date="2020" name="Microorganisms">
        <title>Reliable Identification of Environmental Pseudomonas Isolates Using the rpoD Gene.</title>
        <authorList>
            <consortium name="The Broad Institute Genome Sequencing Platform"/>
            <person name="Girard L."/>
            <person name="Lood C."/>
            <person name="Rokni-Zadeh H."/>
            <person name="van Noort V."/>
            <person name="Lavigne R."/>
            <person name="De Mot R."/>
        </authorList>
    </citation>
    <scope>NUCLEOTIDE SEQUENCE [LARGE SCALE GENOMIC DNA]</scope>
    <source>
        <strain evidence="2 3">SWRI196</strain>
    </source>
</reference>
<dbReference type="Proteomes" id="UP000617171">
    <property type="component" value="Unassembled WGS sequence"/>
</dbReference>
<protein>
    <submittedName>
        <fullName evidence="2">Alkaline phosphatase family protein</fullName>
    </submittedName>
</protein>